<evidence type="ECO:0000313" key="2">
    <source>
        <dbReference type="EnsemblMetazoa" id="SCAU006721-PA"/>
    </source>
</evidence>
<feature type="chain" id="PRO_5009326514" evidence="1">
    <location>
        <begin position="26"/>
        <end position="208"/>
    </location>
</feature>
<protein>
    <submittedName>
        <fullName evidence="2">Uncharacterized protein</fullName>
    </submittedName>
</protein>
<dbReference type="VEuPathDB" id="VectorBase:SCAU006721"/>
<dbReference type="Proteomes" id="UP000095300">
    <property type="component" value="Unassembled WGS sequence"/>
</dbReference>
<proteinExistence type="predicted"/>
<gene>
    <name evidence="2" type="primary">106082884</name>
</gene>
<feature type="signal peptide" evidence="1">
    <location>
        <begin position="1"/>
        <end position="25"/>
    </location>
</feature>
<sequence length="208" mass="21807">MVSQMYLRTASAVLLLLSCLHMTKADAPNQLEFLSQVAKDINVLGKTALCHSVHGNDAEILSKAYKVYDTTVNGIKTSVDGPLTEEKFGTLLKILVHDTSAAAKVVDPACSNAANYCPESDPPPQAATLAALGKALITLGSTFECLTANPNPEHLAKVPVIIGNAIQKVANHKGDSITSVGIILPEIIEIAVGFQSLSTTCANVAQPC</sequence>
<evidence type="ECO:0000313" key="3">
    <source>
        <dbReference type="Proteomes" id="UP000095300"/>
    </source>
</evidence>
<reference evidence="2" key="1">
    <citation type="submission" date="2020-05" db="UniProtKB">
        <authorList>
            <consortium name="EnsemblMetazoa"/>
        </authorList>
    </citation>
    <scope>IDENTIFICATION</scope>
    <source>
        <strain evidence="2">USDA</strain>
    </source>
</reference>
<keyword evidence="1" id="KW-0732">Signal</keyword>
<name>A0A1I8PC39_STOCA</name>
<dbReference type="KEGG" id="scac:106082884"/>
<accession>A0A1I8PC39</accession>
<keyword evidence="3" id="KW-1185">Reference proteome</keyword>
<dbReference type="EnsemblMetazoa" id="SCAU006721-RA">
    <property type="protein sequence ID" value="SCAU006721-PA"/>
    <property type="gene ID" value="SCAU006721"/>
</dbReference>
<evidence type="ECO:0000256" key="1">
    <source>
        <dbReference type="SAM" id="SignalP"/>
    </source>
</evidence>
<dbReference type="AlphaFoldDB" id="A0A1I8PC39"/>
<organism evidence="2 3">
    <name type="scientific">Stomoxys calcitrans</name>
    <name type="common">Stable fly</name>
    <name type="synonym">Conops calcitrans</name>
    <dbReference type="NCBI Taxonomy" id="35570"/>
    <lineage>
        <taxon>Eukaryota</taxon>
        <taxon>Metazoa</taxon>
        <taxon>Ecdysozoa</taxon>
        <taxon>Arthropoda</taxon>
        <taxon>Hexapoda</taxon>
        <taxon>Insecta</taxon>
        <taxon>Pterygota</taxon>
        <taxon>Neoptera</taxon>
        <taxon>Endopterygota</taxon>
        <taxon>Diptera</taxon>
        <taxon>Brachycera</taxon>
        <taxon>Muscomorpha</taxon>
        <taxon>Muscoidea</taxon>
        <taxon>Muscidae</taxon>
        <taxon>Stomoxys</taxon>
    </lineage>
</organism>